<keyword evidence="2 5" id="KW-0812">Transmembrane</keyword>
<sequence>MVGQDKRVIVQTGRAARNIACASIMRVMKTFALYIVTAIAEIAGCYFPYRWIKEGGSPWLVVPGALSLALFAWLLTLHDTAAGRIYAAYGGVYIGVAIAWLWAVDRIRPTAWDLAGAAIALVGMGVIAFQPRV</sequence>
<evidence type="ECO:0000313" key="6">
    <source>
        <dbReference type="EMBL" id="SAL54837.1"/>
    </source>
</evidence>
<evidence type="ECO:0000256" key="5">
    <source>
        <dbReference type="HAMAP-Rule" id="MF_00010"/>
    </source>
</evidence>
<dbReference type="NCBIfam" id="NF002586">
    <property type="entry name" value="PRK02237.1"/>
    <property type="match status" value="1"/>
</dbReference>
<reference evidence="7" key="1">
    <citation type="submission" date="2016-01" db="EMBL/GenBank/DDBJ databases">
        <authorList>
            <person name="Peeters C."/>
        </authorList>
    </citation>
    <scope>NUCLEOTIDE SEQUENCE [LARGE SCALE GENOMIC DNA]</scope>
</reference>
<gene>
    <name evidence="6" type="ORF">AWB70_04657</name>
</gene>
<organism evidence="6 7">
    <name type="scientific">Caballeronia cordobensis</name>
    <name type="common">Burkholderia cordobensis</name>
    <dbReference type="NCBI Taxonomy" id="1353886"/>
    <lineage>
        <taxon>Bacteria</taxon>
        <taxon>Pseudomonadati</taxon>
        <taxon>Pseudomonadota</taxon>
        <taxon>Betaproteobacteria</taxon>
        <taxon>Burkholderiales</taxon>
        <taxon>Burkholderiaceae</taxon>
        <taxon>Caballeronia</taxon>
    </lineage>
</organism>
<keyword evidence="4 5" id="KW-0472">Membrane</keyword>
<comment type="similarity">
    <text evidence="5">Belongs to the UPF0060 family.</text>
</comment>
<feature type="transmembrane region" description="Helical" evidence="5">
    <location>
        <begin position="85"/>
        <end position="104"/>
    </location>
</feature>
<feature type="transmembrane region" description="Helical" evidence="5">
    <location>
        <begin position="58"/>
        <end position="78"/>
    </location>
</feature>
<accession>A0A158IEF9</accession>
<dbReference type="InterPro" id="IPR037185">
    <property type="entry name" value="EmrE-like"/>
</dbReference>
<keyword evidence="1 5" id="KW-1003">Cell membrane</keyword>
<feature type="transmembrane region" description="Helical" evidence="5">
    <location>
        <begin position="31"/>
        <end position="52"/>
    </location>
</feature>
<dbReference type="EMBL" id="FCNY02000012">
    <property type="protein sequence ID" value="SAL54837.1"/>
    <property type="molecule type" value="Genomic_DNA"/>
</dbReference>
<evidence type="ECO:0000313" key="7">
    <source>
        <dbReference type="Proteomes" id="UP000054740"/>
    </source>
</evidence>
<keyword evidence="7" id="KW-1185">Reference proteome</keyword>
<dbReference type="Proteomes" id="UP000054740">
    <property type="component" value="Unassembled WGS sequence"/>
</dbReference>
<dbReference type="SUPFAM" id="SSF103481">
    <property type="entry name" value="Multidrug resistance efflux transporter EmrE"/>
    <property type="match status" value="1"/>
</dbReference>
<evidence type="ECO:0000256" key="2">
    <source>
        <dbReference type="ARBA" id="ARBA00022692"/>
    </source>
</evidence>
<dbReference type="Pfam" id="PF02694">
    <property type="entry name" value="UPF0060"/>
    <property type="match status" value="1"/>
</dbReference>
<comment type="subcellular location">
    <subcellularLocation>
        <location evidence="5">Cell membrane</location>
        <topology evidence="5">Multi-pass membrane protein</topology>
    </subcellularLocation>
</comment>
<dbReference type="AlphaFoldDB" id="A0A158IEF9"/>
<dbReference type="HAMAP" id="MF_00010">
    <property type="entry name" value="UPF0060"/>
    <property type="match status" value="1"/>
</dbReference>
<dbReference type="GO" id="GO:0005886">
    <property type="term" value="C:plasma membrane"/>
    <property type="evidence" value="ECO:0007669"/>
    <property type="project" value="UniProtKB-SubCell"/>
</dbReference>
<keyword evidence="3 5" id="KW-1133">Transmembrane helix</keyword>
<protein>
    <submittedName>
        <fullName evidence="6">Membrane protein</fullName>
    </submittedName>
</protein>
<evidence type="ECO:0000256" key="1">
    <source>
        <dbReference type="ARBA" id="ARBA00022475"/>
    </source>
</evidence>
<evidence type="ECO:0000256" key="3">
    <source>
        <dbReference type="ARBA" id="ARBA00022989"/>
    </source>
</evidence>
<dbReference type="PANTHER" id="PTHR36116:SF1">
    <property type="entry name" value="UPF0060 MEMBRANE PROTEIN YNFA"/>
    <property type="match status" value="1"/>
</dbReference>
<feature type="transmembrane region" description="Helical" evidence="5">
    <location>
        <begin position="110"/>
        <end position="129"/>
    </location>
</feature>
<dbReference type="InterPro" id="IPR003844">
    <property type="entry name" value="UPF0060"/>
</dbReference>
<name>A0A158IEF9_CABCO</name>
<dbReference type="PANTHER" id="PTHR36116">
    <property type="entry name" value="UPF0060 MEMBRANE PROTEIN YNFA"/>
    <property type="match status" value="1"/>
</dbReference>
<evidence type="ECO:0000256" key="4">
    <source>
        <dbReference type="ARBA" id="ARBA00023136"/>
    </source>
</evidence>
<proteinExistence type="inferred from homology"/>